<dbReference type="PANTHER" id="PTHR10556">
    <property type="entry name" value="3-OXO-5-ALPHA-STEROID 4-DEHYDROGENASE"/>
    <property type="match status" value="1"/>
</dbReference>
<keyword evidence="5 6" id="KW-0472">Membrane</keyword>
<dbReference type="Pfam" id="PF02544">
    <property type="entry name" value="Steroid_dh"/>
    <property type="match status" value="1"/>
</dbReference>
<comment type="caution">
    <text evidence="8">The sequence shown here is derived from an EMBL/GenBank/DDBJ whole genome shotgun (WGS) entry which is preliminary data.</text>
</comment>
<name>A0A833SSX0_PHYIN</name>
<proteinExistence type="inferred from homology"/>
<reference evidence="8" key="1">
    <citation type="submission" date="2020-04" db="EMBL/GenBank/DDBJ databases">
        <title>Hybrid Assembly of Korean Phytophthora infestans isolates.</title>
        <authorList>
            <person name="Prokchorchik M."/>
            <person name="Lee Y."/>
            <person name="Seo J."/>
            <person name="Cho J.-H."/>
            <person name="Park Y.-E."/>
            <person name="Jang D.-C."/>
            <person name="Im J.-S."/>
            <person name="Choi J.-G."/>
            <person name="Park H.-J."/>
            <person name="Lee G.-B."/>
            <person name="Lee Y.-G."/>
            <person name="Hong S.-Y."/>
            <person name="Cho K."/>
            <person name="Sohn K.H."/>
        </authorList>
    </citation>
    <scope>NUCLEOTIDE SEQUENCE</scope>
    <source>
        <strain evidence="8">KR_1_A1</strain>
    </source>
</reference>
<evidence type="ECO:0000256" key="3">
    <source>
        <dbReference type="ARBA" id="ARBA00022692"/>
    </source>
</evidence>
<dbReference type="InterPro" id="IPR039357">
    <property type="entry name" value="SRD5A/TECR"/>
</dbReference>
<dbReference type="GO" id="GO:0016627">
    <property type="term" value="F:oxidoreductase activity, acting on the CH-CH group of donors"/>
    <property type="evidence" value="ECO:0007669"/>
    <property type="project" value="InterPro"/>
</dbReference>
<evidence type="ECO:0000313" key="9">
    <source>
        <dbReference type="Proteomes" id="UP000602510"/>
    </source>
</evidence>
<gene>
    <name evidence="8" type="ORF">GN244_ATG07833</name>
</gene>
<evidence type="ECO:0000256" key="1">
    <source>
        <dbReference type="ARBA" id="ARBA00004141"/>
    </source>
</evidence>
<dbReference type="GO" id="GO:0006629">
    <property type="term" value="P:lipid metabolic process"/>
    <property type="evidence" value="ECO:0007669"/>
    <property type="project" value="InterPro"/>
</dbReference>
<evidence type="ECO:0000256" key="6">
    <source>
        <dbReference type="SAM" id="Phobius"/>
    </source>
</evidence>
<evidence type="ECO:0000256" key="2">
    <source>
        <dbReference type="ARBA" id="ARBA00007742"/>
    </source>
</evidence>
<dbReference type="Gene3D" id="1.20.120.1630">
    <property type="match status" value="1"/>
</dbReference>
<dbReference type="FunFam" id="1.20.120.1630:FF:000014">
    <property type="entry name" value="Steroid 5-alpha reductase, putative"/>
    <property type="match status" value="1"/>
</dbReference>
<dbReference type="EMBL" id="WSZM01000156">
    <property type="protein sequence ID" value="KAF4040022.1"/>
    <property type="molecule type" value="Genomic_DNA"/>
</dbReference>
<keyword evidence="9" id="KW-1185">Reference proteome</keyword>
<sequence>MPALGGGPTLDTRLGWVIMESPSAIWFAVVYLWGTRGYPSHRGNKDKRIPVTVVLSGDFYNMINAYINARYLSQFGDYSGDDPFVRPSFYAGVALFVFGLSMNIHSDLVLINLRKPGDSAYKIPYGGLFKYVSSPNYLSELLEWMGWTLLSQSPAGLSFAVYTAANLVPRALSNHLWYQEKFRGEYPTKRKAFLPFLW</sequence>
<keyword evidence="3 6" id="KW-0812">Transmembrane</keyword>
<feature type="domain" description="3-oxo-5-alpha-steroid 4-dehydrogenase C-terminal" evidence="7">
    <location>
        <begin position="48"/>
        <end position="198"/>
    </location>
</feature>
<dbReference type="GO" id="GO:0016020">
    <property type="term" value="C:membrane"/>
    <property type="evidence" value="ECO:0007669"/>
    <property type="project" value="UniProtKB-SubCell"/>
</dbReference>
<comment type="similarity">
    <text evidence="2">Belongs to the steroid 5-alpha reductase family.</text>
</comment>
<evidence type="ECO:0000256" key="4">
    <source>
        <dbReference type="ARBA" id="ARBA00022989"/>
    </source>
</evidence>
<evidence type="ECO:0000256" key="5">
    <source>
        <dbReference type="ARBA" id="ARBA00023136"/>
    </source>
</evidence>
<dbReference type="AlphaFoldDB" id="A0A833SSX0"/>
<evidence type="ECO:0000313" key="8">
    <source>
        <dbReference type="EMBL" id="KAF4040022.1"/>
    </source>
</evidence>
<protein>
    <submittedName>
        <fullName evidence="8">3-oxo-5-alpha-steroid 4-dehydrogenase</fullName>
    </submittedName>
</protein>
<dbReference type="Proteomes" id="UP000602510">
    <property type="component" value="Unassembled WGS sequence"/>
</dbReference>
<feature type="transmembrane region" description="Helical" evidence="6">
    <location>
        <begin position="49"/>
        <end position="69"/>
    </location>
</feature>
<dbReference type="PROSITE" id="PS50244">
    <property type="entry name" value="S5A_REDUCTASE"/>
    <property type="match status" value="1"/>
</dbReference>
<dbReference type="PANTHER" id="PTHR10556:SF43">
    <property type="entry name" value="STEROID 5-ALPHA-REDUCTASE DET2"/>
    <property type="match status" value="1"/>
</dbReference>
<comment type="subcellular location">
    <subcellularLocation>
        <location evidence="1">Membrane</location>
        <topology evidence="1">Multi-pass membrane protein</topology>
    </subcellularLocation>
</comment>
<organism evidence="8 9">
    <name type="scientific">Phytophthora infestans</name>
    <name type="common">Potato late blight agent</name>
    <name type="synonym">Botrytis infestans</name>
    <dbReference type="NCBI Taxonomy" id="4787"/>
    <lineage>
        <taxon>Eukaryota</taxon>
        <taxon>Sar</taxon>
        <taxon>Stramenopiles</taxon>
        <taxon>Oomycota</taxon>
        <taxon>Peronosporomycetes</taxon>
        <taxon>Peronosporales</taxon>
        <taxon>Peronosporaceae</taxon>
        <taxon>Phytophthora</taxon>
    </lineage>
</organism>
<keyword evidence="4 6" id="KW-1133">Transmembrane helix</keyword>
<accession>A0A833SSX0</accession>
<feature type="transmembrane region" description="Helical" evidence="6">
    <location>
        <begin position="89"/>
        <end position="113"/>
    </location>
</feature>
<feature type="transmembrane region" description="Helical" evidence="6">
    <location>
        <begin position="14"/>
        <end position="33"/>
    </location>
</feature>
<evidence type="ECO:0000259" key="7">
    <source>
        <dbReference type="Pfam" id="PF02544"/>
    </source>
</evidence>
<dbReference type="InterPro" id="IPR001104">
    <property type="entry name" value="3-oxo-5_a-steroid_4-DH_C"/>
</dbReference>